<dbReference type="OrthoDB" id="3521506at2759"/>
<proteinExistence type="predicted"/>
<evidence type="ECO:0000313" key="1">
    <source>
        <dbReference type="EMBL" id="CAF9932960.1"/>
    </source>
</evidence>
<evidence type="ECO:0000313" key="2">
    <source>
        <dbReference type="Proteomes" id="UP000664203"/>
    </source>
</evidence>
<accession>A0A8H3IXW2</accession>
<protein>
    <submittedName>
        <fullName evidence="1">Uncharacterized protein</fullName>
    </submittedName>
</protein>
<comment type="caution">
    <text evidence="1">The sequence shown here is derived from an EMBL/GenBank/DDBJ whole genome shotgun (WGS) entry which is preliminary data.</text>
</comment>
<reference evidence="1" key="1">
    <citation type="submission" date="2021-03" db="EMBL/GenBank/DDBJ databases">
        <authorList>
            <person name="Tagirdzhanova G."/>
        </authorList>
    </citation>
    <scope>NUCLEOTIDE SEQUENCE</scope>
</reference>
<dbReference type="Proteomes" id="UP000664203">
    <property type="component" value="Unassembled WGS sequence"/>
</dbReference>
<keyword evidence="2" id="KW-1185">Reference proteome</keyword>
<dbReference type="AlphaFoldDB" id="A0A8H3IXW2"/>
<gene>
    <name evidence="1" type="ORF">ALECFALPRED_005450</name>
</gene>
<name>A0A8H3IXW2_9LECA</name>
<sequence length="111" mass="12463">MGKQAEDIVNFLDSVSNEKLENWQTKEYCIVKNDRIGFRLDHQGINKDGSGMNRLYIQPVKGGKTRNSKMDSNNVLAQVQAADPAEPENVRQALKDSYAQKGKLIVAKRKA</sequence>
<dbReference type="EMBL" id="CAJPDR010000341">
    <property type="protein sequence ID" value="CAF9932960.1"/>
    <property type="molecule type" value="Genomic_DNA"/>
</dbReference>
<organism evidence="1 2">
    <name type="scientific">Alectoria fallacina</name>
    <dbReference type="NCBI Taxonomy" id="1903189"/>
    <lineage>
        <taxon>Eukaryota</taxon>
        <taxon>Fungi</taxon>
        <taxon>Dikarya</taxon>
        <taxon>Ascomycota</taxon>
        <taxon>Pezizomycotina</taxon>
        <taxon>Lecanoromycetes</taxon>
        <taxon>OSLEUM clade</taxon>
        <taxon>Lecanoromycetidae</taxon>
        <taxon>Lecanorales</taxon>
        <taxon>Lecanorineae</taxon>
        <taxon>Parmeliaceae</taxon>
        <taxon>Alectoria</taxon>
    </lineage>
</organism>